<evidence type="ECO:0000313" key="1">
    <source>
        <dbReference type="EMBL" id="AGY56327.1"/>
    </source>
</evidence>
<protein>
    <recommendedName>
        <fullName evidence="3">Toxin</fullName>
    </recommendedName>
</protein>
<dbReference type="KEGG" id="glj:GKIL_0080"/>
<dbReference type="eggNOG" id="COG2929">
    <property type="taxonomic scope" value="Bacteria"/>
</dbReference>
<sequence length="87" mass="10140">MEFEFDDAKSAANKIKHGISFDEAQAIWEDSAYLEIPAKTIDEPRNMIIGLIGNKHWSAVITYRDDRIRLISVRRSRIEEIELYESI</sequence>
<accession>U5QBS7</accession>
<gene>
    <name evidence="1" type="ORF">GKIL_0080</name>
</gene>
<proteinExistence type="predicted"/>
<dbReference type="EMBL" id="CP003587">
    <property type="protein sequence ID" value="AGY56327.1"/>
    <property type="molecule type" value="Genomic_DNA"/>
</dbReference>
<evidence type="ECO:0000313" key="2">
    <source>
        <dbReference type="Proteomes" id="UP000017396"/>
    </source>
</evidence>
<dbReference type="Pfam" id="PF04365">
    <property type="entry name" value="BrnT_toxin"/>
    <property type="match status" value="1"/>
</dbReference>
<keyword evidence="2" id="KW-1185">Reference proteome</keyword>
<dbReference type="STRING" id="1183438.GKIL_0080"/>
<dbReference type="AlphaFoldDB" id="U5QBS7"/>
<reference evidence="1 2" key="1">
    <citation type="journal article" date="2013" name="PLoS ONE">
        <title>Cultivation and Complete Genome Sequencing of Gloeobacter kilaueensis sp. nov., from a Lava Cave in Kilauea Caldera, Hawai'i.</title>
        <authorList>
            <person name="Saw J.H."/>
            <person name="Schatz M."/>
            <person name="Brown M.V."/>
            <person name="Kunkel D.D."/>
            <person name="Foster J.S."/>
            <person name="Shick H."/>
            <person name="Christensen S."/>
            <person name="Hou S."/>
            <person name="Wan X."/>
            <person name="Donachie S.P."/>
        </authorList>
    </citation>
    <scope>NUCLEOTIDE SEQUENCE [LARGE SCALE GENOMIC DNA]</scope>
    <source>
        <strain evidence="2">JS</strain>
    </source>
</reference>
<dbReference type="InterPro" id="IPR038573">
    <property type="entry name" value="BrnT_sf"/>
</dbReference>
<dbReference type="PATRIC" id="fig|1183438.3.peg.80"/>
<evidence type="ECO:0008006" key="3">
    <source>
        <dbReference type="Google" id="ProtNLM"/>
    </source>
</evidence>
<dbReference type="Gene3D" id="3.10.450.530">
    <property type="entry name" value="Ribonuclease toxin, BrnT, of type II toxin-antitoxin system"/>
    <property type="match status" value="1"/>
</dbReference>
<dbReference type="OrthoDB" id="428036at2"/>
<dbReference type="HOGENOM" id="CLU_149290_2_0_3"/>
<dbReference type="Proteomes" id="UP000017396">
    <property type="component" value="Chromosome"/>
</dbReference>
<organism evidence="1 2">
    <name type="scientific">Gloeobacter kilaueensis (strain ATCC BAA-2537 / CCAP 1431/1 / ULC 316 / JS1)</name>
    <dbReference type="NCBI Taxonomy" id="1183438"/>
    <lineage>
        <taxon>Bacteria</taxon>
        <taxon>Bacillati</taxon>
        <taxon>Cyanobacteriota</taxon>
        <taxon>Cyanophyceae</taxon>
        <taxon>Gloeobacterales</taxon>
        <taxon>Gloeobacteraceae</taxon>
        <taxon>Gloeobacter</taxon>
    </lineage>
</organism>
<dbReference type="RefSeq" id="WP_023171314.1">
    <property type="nucleotide sequence ID" value="NC_022600.1"/>
</dbReference>
<name>U5QBS7_GLOK1</name>
<dbReference type="InterPro" id="IPR007460">
    <property type="entry name" value="BrnT_toxin"/>
</dbReference>